<evidence type="ECO:0000256" key="1">
    <source>
        <dbReference type="SAM" id="MobiDB-lite"/>
    </source>
</evidence>
<accession>A0A0A9W756</accession>
<feature type="compositionally biased region" description="Basic and acidic residues" evidence="1">
    <location>
        <begin position="235"/>
        <end position="244"/>
    </location>
</feature>
<evidence type="ECO:0000313" key="2">
    <source>
        <dbReference type="EMBL" id="JAG03246.1"/>
    </source>
</evidence>
<dbReference type="AlphaFoldDB" id="A0A0A9W756"/>
<feature type="non-terminal residue" evidence="2">
    <location>
        <position position="435"/>
    </location>
</feature>
<feature type="compositionally biased region" description="Basic and acidic residues" evidence="1">
    <location>
        <begin position="147"/>
        <end position="183"/>
    </location>
</feature>
<reference evidence="2" key="2">
    <citation type="submission" date="2014-07" db="EMBL/GenBank/DDBJ databases">
        <authorList>
            <person name="Hull J."/>
        </authorList>
    </citation>
    <scope>NUCLEOTIDE SEQUENCE</scope>
</reference>
<protein>
    <submittedName>
        <fullName evidence="2">Uncharacterized protein</fullName>
    </submittedName>
</protein>
<organism evidence="2">
    <name type="scientific">Lygus hesperus</name>
    <name type="common">Western plant bug</name>
    <dbReference type="NCBI Taxonomy" id="30085"/>
    <lineage>
        <taxon>Eukaryota</taxon>
        <taxon>Metazoa</taxon>
        <taxon>Ecdysozoa</taxon>
        <taxon>Arthropoda</taxon>
        <taxon>Hexapoda</taxon>
        <taxon>Insecta</taxon>
        <taxon>Pterygota</taxon>
        <taxon>Neoptera</taxon>
        <taxon>Paraneoptera</taxon>
        <taxon>Hemiptera</taxon>
        <taxon>Heteroptera</taxon>
        <taxon>Panheteroptera</taxon>
        <taxon>Cimicomorpha</taxon>
        <taxon>Miridae</taxon>
        <taxon>Mirini</taxon>
        <taxon>Lygus</taxon>
    </lineage>
</organism>
<dbReference type="EMBL" id="GBHO01040358">
    <property type="protein sequence ID" value="JAG03246.1"/>
    <property type="molecule type" value="Transcribed_RNA"/>
</dbReference>
<name>A0A0A9W756_LYGHE</name>
<reference evidence="2" key="1">
    <citation type="journal article" date="2014" name="PLoS ONE">
        <title>Transcriptome-Based Identification of ABC Transporters in the Western Tarnished Plant Bug Lygus hesperus.</title>
        <authorList>
            <person name="Hull J.J."/>
            <person name="Chaney K."/>
            <person name="Geib S.M."/>
            <person name="Fabrick J.A."/>
            <person name="Brent C.S."/>
            <person name="Walsh D."/>
            <person name="Lavine L.C."/>
        </authorList>
    </citation>
    <scope>NUCLEOTIDE SEQUENCE</scope>
</reference>
<proteinExistence type="predicted"/>
<feature type="compositionally biased region" description="Basic and acidic residues" evidence="1">
    <location>
        <begin position="277"/>
        <end position="286"/>
    </location>
</feature>
<sequence>MDQKESKMDEAERAKLVGRMKYLVNELHRLETDCPEPCQTPGNNPVVCQTPGANPVVCQTPAPTTPFHSHQQLEPVIAWVPVRPPENPTVKQVYIDPPVCGSADPCSGHRPVIRDHNTMPESHGSTHHGYFDPGGDSPLLRNGHHMPRGDSPIHRNGYHDEPRGLYAGPDERRDGLSIDDHHPGLSHIRQSMYPPAQHGGHSASHRSSLVSHYEPSEYGAHHGGPSASARPSMFTHHEPGEYAAHHGGHSVYHDPSNEPSEYGGHHGSATTRQSMFTHHESSEYGAHHGGPSATSRQSMFPHPESSEYGAHRNGTFGQPHPGSQTHHEQVTLDGRTIGSDYGAHLGGPSASTYHSTHRAPTDGFPTHPQMACDCQQPRYVKCDENELLYRGTVLNNRKNLSNYCDPSLSGKRPVYPPRNYCSNDICSCCCYPQKP</sequence>
<gene>
    <name evidence="2" type="ORF">CM83_1246</name>
</gene>
<feature type="region of interest" description="Disordered" evidence="1">
    <location>
        <begin position="117"/>
        <end position="367"/>
    </location>
</feature>